<dbReference type="PROSITE" id="PS51176">
    <property type="entry name" value="PDH_ADH"/>
    <property type="match status" value="1"/>
</dbReference>
<dbReference type="InterPro" id="IPR003099">
    <property type="entry name" value="Prephen_DH"/>
</dbReference>
<name>X1TSJ2_9ZZZZ</name>
<reference evidence="3" key="1">
    <citation type="journal article" date="2014" name="Front. Microbiol.">
        <title>High frequency of phylogenetically diverse reductive dehalogenase-homologous genes in deep subseafloor sedimentary metagenomes.</title>
        <authorList>
            <person name="Kawai M."/>
            <person name="Futagami T."/>
            <person name="Toyoda A."/>
            <person name="Takaki Y."/>
            <person name="Nishi S."/>
            <person name="Hori S."/>
            <person name="Arai W."/>
            <person name="Tsubouchi T."/>
            <person name="Morono Y."/>
            <person name="Uchiyama I."/>
            <person name="Ito T."/>
            <person name="Fujiyama A."/>
            <person name="Inagaki F."/>
            <person name="Takami H."/>
        </authorList>
    </citation>
    <scope>NUCLEOTIDE SEQUENCE</scope>
    <source>
        <strain evidence="3">Expedition CK06-06</strain>
    </source>
</reference>
<dbReference type="AlphaFoldDB" id="X1TSJ2"/>
<dbReference type="InterPro" id="IPR050812">
    <property type="entry name" value="Preph/Arog_dehydrog"/>
</dbReference>
<dbReference type="PANTHER" id="PTHR21363:SF0">
    <property type="entry name" value="PREPHENATE DEHYDROGENASE [NADP(+)]"/>
    <property type="match status" value="1"/>
</dbReference>
<dbReference type="EMBL" id="BARW01026698">
    <property type="protein sequence ID" value="GAJ08318.1"/>
    <property type="molecule type" value="Genomic_DNA"/>
</dbReference>
<gene>
    <name evidence="3" type="ORF">S12H4_43493</name>
</gene>
<organism evidence="3">
    <name type="scientific">marine sediment metagenome</name>
    <dbReference type="NCBI Taxonomy" id="412755"/>
    <lineage>
        <taxon>unclassified sequences</taxon>
        <taxon>metagenomes</taxon>
        <taxon>ecological metagenomes</taxon>
    </lineage>
</organism>
<keyword evidence="1" id="KW-0560">Oxidoreductase</keyword>
<dbReference type="NCBIfam" id="NF006409">
    <property type="entry name" value="PRK08655.1-3"/>
    <property type="match status" value="1"/>
</dbReference>
<dbReference type="GO" id="GO:0070403">
    <property type="term" value="F:NAD+ binding"/>
    <property type="evidence" value="ECO:0007669"/>
    <property type="project" value="InterPro"/>
</dbReference>
<dbReference type="InterPro" id="IPR046826">
    <property type="entry name" value="PDH_N"/>
</dbReference>
<dbReference type="Gene3D" id="3.40.50.720">
    <property type="entry name" value="NAD(P)-binding Rossmann-like Domain"/>
    <property type="match status" value="1"/>
</dbReference>
<sequence length="245" mass="27442">MRVAIIGGSGKMGRWFANFLLKEGKEVIIIGRNERKLLEAKRQLGVEVATNVEAVKSADAILLSVPIDNFEEVVQQVSPYMRPEQVIIDITSIKVFPVETMHKHIKVGLTLGTHPVFGPGAKSIVNQNFVLTPTNERERTLAQKVRKYLETRGAKVALMTPQEHDEMMAVILGLSHFIAIVSADTLVSFDRLKQMEAISGITYKVLLTLVESVISEAPELYASLQMSLPNMMKIEKLFQQRVKTW</sequence>
<dbReference type="InterPro" id="IPR008927">
    <property type="entry name" value="6-PGluconate_DH-like_C_sf"/>
</dbReference>
<feature type="non-terminal residue" evidence="3">
    <location>
        <position position="245"/>
    </location>
</feature>
<dbReference type="SUPFAM" id="SSF48179">
    <property type="entry name" value="6-phosphogluconate dehydrogenase C-terminal domain-like"/>
    <property type="match status" value="1"/>
</dbReference>
<dbReference type="Gene3D" id="1.10.3660.10">
    <property type="entry name" value="6-phosphogluconate dehydrogenase C-terminal like domain"/>
    <property type="match status" value="1"/>
</dbReference>
<dbReference type="PANTHER" id="PTHR21363">
    <property type="entry name" value="PREPHENATE DEHYDROGENASE"/>
    <property type="match status" value="1"/>
</dbReference>
<evidence type="ECO:0000256" key="1">
    <source>
        <dbReference type="ARBA" id="ARBA00023002"/>
    </source>
</evidence>
<dbReference type="Pfam" id="PF20463">
    <property type="entry name" value="PDH_C"/>
    <property type="match status" value="1"/>
</dbReference>
<proteinExistence type="predicted"/>
<dbReference type="GO" id="GO:0004665">
    <property type="term" value="F:prephenate dehydrogenase (NADP+) activity"/>
    <property type="evidence" value="ECO:0007669"/>
    <property type="project" value="InterPro"/>
</dbReference>
<dbReference type="Pfam" id="PF02153">
    <property type="entry name" value="PDH_N"/>
    <property type="match status" value="1"/>
</dbReference>
<dbReference type="InterPro" id="IPR036291">
    <property type="entry name" value="NAD(P)-bd_dom_sf"/>
</dbReference>
<accession>X1TSJ2</accession>
<dbReference type="InterPro" id="IPR046825">
    <property type="entry name" value="PDH_C"/>
</dbReference>
<dbReference type="GO" id="GO:0008977">
    <property type="term" value="F:prephenate dehydrogenase (NAD+) activity"/>
    <property type="evidence" value="ECO:0007669"/>
    <property type="project" value="InterPro"/>
</dbReference>
<feature type="domain" description="Prephenate/arogenate dehydrogenase" evidence="2">
    <location>
        <begin position="1"/>
        <end position="245"/>
    </location>
</feature>
<dbReference type="SUPFAM" id="SSF51735">
    <property type="entry name" value="NAD(P)-binding Rossmann-fold domains"/>
    <property type="match status" value="1"/>
</dbReference>
<comment type="caution">
    <text evidence="3">The sequence shown here is derived from an EMBL/GenBank/DDBJ whole genome shotgun (WGS) entry which is preliminary data.</text>
</comment>
<protein>
    <recommendedName>
        <fullName evidence="2">Prephenate/arogenate dehydrogenase domain-containing protein</fullName>
    </recommendedName>
</protein>
<evidence type="ECO:0000259" key="2">
    <source>
        <dbReference type="PROSITE" id="PS51176"/>
    </source>
</evidence>
<evidence type="ECO:0000313" key="3">
    <source>
        <dbReference type="EMBL" id="GAJ08318.1"/>
    </source>
</evidence>
<dbReference type="GO" id="GO:0006571">
    <property type="term" value="P:tyrosine biosynthetic process"/>
    <property type="evidence" value="ECO:0007669"/>
    <property type="project" value="InterPro"/>
</dbReference>